<comment type="caution">
    <text evidence="1">The sequence shown here is derived from an EMBL/GenBank/DDBJ whole genome shotgun (WGS) entry which is preliminary data.</text>
</comment>
<organism evidence="1 2">
    <name type="scientific">Microcystis aeruginosa 11-30S32</name>
    <dbReference type="NCBI Taxonomy" id="2358142"/>
    <lineage>
        <taxon>Bacteria</taxon>
        <taxon>Bacillati</taxon>
        <taxon>Cyanobacteriota</taxon>
        <taxon>Cyanophyceae</taxon>
        <taxon>Oscillatoriophycideae</taxon>
        <taxon>Chroococcales</taxon>
        <taxon>Microcystaceae</taxon>
        <taxon>Microcystis</taxon>
    </lineage>
</organism>
<protein>
    <submittedName>
        <fullName evidence="1">Uncharacterized protein</fullName>
    </submittedName>
</protein>
<proteinExistence type="predicted"/>
<dbReference type="AlphaFoldDB" id="A0A510PPQ8"/>
<gene>
    <name evidence="1" type="ORF">MAE30S32_43310</name>
</gene>
<evidence type="ECO:0000313" key="1">
    <source>
        <dbReference type="EMBL" id="GCA95679.1"/>
    </source>
</evidence>
<dbReference type="EMBL" id="BHVU01000434">
    <property type="protein sequence ID" value="GCA95679.1"/>
    <property type="molecule type" value="Genomic_DNA"/>
</dbReference>
<sequence length="225" mass="25462">MVRDFFVNSQFPRDIFSRGSLSLTTQEQLKKLQETRFAMIVNPANIKFEHQFPVGEVKLQEAVYQPICQVLAESTQTLLQLQNHPKTSNNSLNSLYQALMILTGIGYIHPAVDEQTCQERKPSTDAFNNAVKAKAIYDEELSFLASPLIGTGVVVNRLEQLFLLAKSSNQDAVQFVWQNLASQGKKVVKDGKTLETEEENITHLKTVYEQFSQERLLTLQKLGID</sequence>
<evidence type="ECO:0000313" key="2">
    <source>
        <dbReference type="Proteomes" id="UP000321223"/>
    </source>
</evidence>
<name>A0A510PPQ8_MICAE</name>
<reference evidence="1 2" key="1">
    <citation type="journal article" date="2019" name="Appl. Environ. Microbiol.">
        <title>Co-occurrence of broad and narrow host-range viruses infecting the toxic bloom-forming cyanobacterium Microcystis aeruginosa.</title>
        <authorList>
            <person name="Morimoto D."/>
            <person name="Tominaga K."/>
            <person name="Nishimura Y."/>
            <person name="Yoshida N."/>
            <person name="Kimura S."/>
            <person name="Sako Y."/>
            <person name="Yoshida T."/>
        </authorList>
    </citation>
    <scope>NUCLEOTIDE SEQUENCE [LARGE SCALE GENOMIC DNA]</scope>
    <source>
        <strain evidence="1 2">11-30S32</strain>
    </source>
</reference>
<accession>A0A510PPQ8</accession>
<dbReference type="Proteomes" id="UP000321223">
    <property type="component" value="Unassembled WGS sequence"/>
</dbReference>